<keyword evidence="2" id="KW-1133">Transmembrane helix</keyword>
<accession>A0A317PJX3</accession>
<evidence type="ECO:0000313" key="4">
    <source>
        <dbReference type="EMBL" id="PWW00196.1"/>
    </source>
</evidence>
<dbReference type="InterPro" id="IPR029044">
    <property type="entry name" value="Nucleotide-diphossugar_trans"/>
</dbReference>
<organism evidence="4 5">
    <name type="scientific">Hoeflea marina</name>
    <dbReference type="NCBI Taxonomy" id="274592"/>
    <lineage>
        <taxon>Bacteria</taxon>
        <taxon>Pseudomonadati</taxon>
        <taxon>Pseudomonadota</taxon>
        <taxon>Alphaproteobacteria</taxon>
        <taxon>Hyphomicrobiales</taxon>
        <taxon>Rhizobiaceae</taxon>
        <taxon>Hoeflea</taxon>
    </lineage>
</organism>
<feature type="domain" description="Glycosyltransferase 2-like" evidence="3">
    <location>
        <begin position="44"/>
        <end position="196"/>
    </location>
</feature>
<feature type="transmembrane region" description="Helical" evidence="2">
    <location>
        <begin position="264"/>
        <end position="286"/>
    </location>
</feature>
<dbReference type="EMBL" id="QGTR01000003">
    <property type="protein sequence ID" value="PWW00196.1"/>
    <property type="molecule type" value="Genomic_DNA"/>
</dbReference>
<feature type="region of interest" description="Disordered" evidence="1">
    <location>
        <begin position="350"/>
        <end position="379"/>
    </location>
</feature>
<dbReference type="Proteomes" id="UP000246352">
    <property type="component" value="Unassembled WGS sequence"/>
</dbReference>
<gene>
    <name evidence="4" type="ORF">DFR52_103398</name>
</gene>
<dbReference type="PANTHER" id="PTHR48090">
    <property type="entry name" value="UNDECAPRENYL-PHOSPHATE 4-DEOXY-4-FORMAMIDO-L-ARABINOSE TRANSFERASE-RELATED"/>
    <property type="match status" value="1"/>
</dbReference>
<protein>
    <submittedName>
        <fullName evidence="4">Glycosyltransferase involved in cell wall biosynthesis</fullName>
    </submittedName>
</protein>
<dbReference type="SUPFAM" id="SSF53448">
    <property type="entry name" value="Nucleotide-diphospho-sugar transferases"/>
    <property type="match status" value="1"/>
</dbReference>
<evidence type="ECO:0000313" key="5">
    <source>
        <dbReference type="Proteomes" id="UP000246352"/>
    </source>
</evidence>
<evidence type="ECO:0000259" key="3">
    <source>
        <dbReference type="Pfam" id="PF00535"/>
    </source>
</evidence>
<keyword evidence="5" id="KW-1185">Reference proteome</keyword>
<feature type="transmembrane region" description="Helical" evidence="2">
    <location>
        <begin position="298"/>
        <end position="321"/>
    </location>
</feature>
<evidence type="ECO:0000256" key="1">
    <source>
        <dbReference type="SAM" id="MobiDB-lite"/>
    </source>
</evidence>
<dbReference type="CDD" id="cd04179">
    <property type="entry name" value="DPM_DPG-synthase_like"/>
    <property type="match status" value="1"/>
</dbReference>
<dbReference type="PANTHER" id="PTHR48090:SF7">
    <property type="entry name" value="RFBJ PROTEIN"/>
    <property type="match status" value="1"/>
</dbReference>
<dbReference type="InterPro" id="IPR001173">
    <property type="entry name" value="Glyco_trans_2-like"/>
</dbReference>
<dbReference type="InterPro" id="IPR050256">
    <property type="entry name" value="Glycosyltransferase_2"/>
</dbReference>
<keyword evidence="2" id="KW-0812">Transmembrane</keyword>
<comment type="caution">
    <text evidence="4">The sequence shown here is derived from an EMBL/GenBank/DDBJ whole genome shotgun (WGS) entry which is preliminary data.</text>
</comment>
<keyword evidence="4" id="KW-0808">Transferase</keyword>
<evidence type="ECO:0000256" key="2">
    <source>
        <dbReference type="SAM" id="Phobius"/>
    </source>
</evidence>
<dbReference type="AlphaFoldDB" id="A0A317PJX3"/>
<dbReference type="Pfam" id="PF00535">
    <property type="entry name" value="Glycos_transf_2"/>
    <property type="match status" value="1"/>
</dbReference>
<keyword evidence="2" id="KW-0472">Membrane</keyword>
<dbReference type="GO" id="GO:0016740">
    <property type="term" value="F:transferase activity"/>
    <property type="evidence" value="ECO:0007669"/>
    <property type="project" value="UniProtKB-KW"/>
</dbReference>
<dbReference type="Gene3D" id="3.90.550.10">
    <property type="entry name" value="Spore Coat Polysaccharide Biosynthesis Protein SpsA, Chain A"/>
    <property type="match status" value="1"/>
</dbReference>
<sequence>MRFRAPLNLALTFSRNSKATSGAAPDRFGVRMSDGLLNDLEIAVLLPCFNEAQTIGAVVAGFREALPGARIYVYDNNSSDQTALKAALAGATVVRESRQGKGHVVRRMFSDIEADIYLMADGDGTYSPADAPDLIRTLLTERCDMVVGTRREVTVDAGRRGHAFGNSIFNRLYRFIFGPDFTDIFSGYRAFSRRFARSFPAVSGGFEIETEMSVHASVLRLPVAELMLDYGRRPEGSESKLSTFKDGGKILWMFAMLMKETRPFAFFSCLSLMMMAMSLMLMAPVLSEYFHTGLVTRMPTWVLSMAMMMMALVIFSSGIILDSVARGRAEQKRIHYMSIPAARGERRFGGTPAARATADGNEVSPVTTSAARKASKKAA</sequence>
<name>A0A317PJX3_9HYPH</name>
<proteinExistence type="predicted"/>
<reference evidence="4 5" key="1">
    <citation type="submission" date="2018-05" db="EMBL/GenBank/DDBJ databases">
        <title>Genomic Encyclopedia of Type Strains, Phase IV (KMG-IV): sequencing the most valuable type-strain genomes for metagenomic binning, comparative biology and taxonomic classification.</title>
        <authorList>
            <person name="Goeker M."/>
        </authorList>
    </citation>
    <scope>NUCLEOTIDE SEQUENCE [LARGE SCALE GENOMIC DNA]</scope>
    <source>
        <strain evidence="4 5">DSM 16791</strain>
    </source>
</reference>